<gene>
    <name evidence="3" type="primary">BQ5605_C001g00082</name>
    <name evidence="3" type="ORF">BQ5605_C001G00082</name>
</gene>
<dbReference type="STRING" id="796604.A0A2X0MPM9"/>
<keyword evidence="2" id="KW-0812">Transmembrane</keyword>
<keyword evidence="2" id="KW-0472">Membrane</keyword>
<keyword evidence="2" id="KW-1133">Transmembrane helix</keyword>
<evidence type="ECO:0000256" key="1">
    <source>
        <dbReference type="SAM" id="MobiDB-lite"/>
    </source>
</evidence>
<evidence type="ECO:0000256" key="2">
    <source>
        <dbReference type="SAM" id="Phobius"/>
    </source>
</evidence>
<reference evidence="3 4" key="1">
    <citation type="submission" date="2016-11" db="EMBL/GenBank/DDBJ databases">
        <authorList>
            <person name="Jaros S."/>
            <person name="Januszkiewicz K."/>
            <person name="Wedrychowicz H."/>
        </authorList>
    </citation>
    <scope>NUCLEOTIDE SEQUENCE [LARGE SCALE GENOMIC DNA]</scope>
</reference>
<dbReference type="EMBL" id="FQNC01000043">
    <property type="protein sequence ID" value="SGY43919.1"/>
    <property type="molecule type" value="Genomic_DNA"/>
</dbReference>
<dbReference type="Gene3D" id="3.40.50.11350">
    <property type="match status" value="1"/>
</dbReference>
<accession>A0A2X0MPM9</accession>
<name>A0A2X0MPM9_9BASI</name>
<feature type="region of interest" description="Disordered" evidence="1">
    <location>
        <begin position="159"/>
        <end position="179"/>
    </location>
</feature>
<proteinExistence type="predicted"/>
<dbReference type="CDD" id="cd11296">
    <property type="entry name" value="O-FucT_like"/>
    <property type="match status" value="1"/>
</dbReference>
<keyword evidence="4" id="KW-1185">Reference proteome</keyword>
<evidence type="ECO:0000313" key="3">
    <source>
        <dbReference type="EMBL" id="SGY43919.1"/>
    </source>
</evidence>
<feature type="transmembrane region" description="Helical" evidence="2">
    <location>
        <begin position="101"/>
        <end position="120"/>
    </location>
</feature>
<evidence type="ECO:0000313" key="4">
    <source>
        <dbReference type="Proteomes" id="UP000249464"/>
    </source>
</evidence>
<dbReference type="Proteomes" id="UP000249464">
    <property type="component" value="Unassembled WGS sequence"/>
</dbReference>
<protein>
    <submittedName>
        <fullName evidence="3">BQ5605_C001g00082 protein</fullName>
    </submittedName>
</protein>
<sequence>MERHFAHAAVEIVTDPSADPSHATASKSPHMPRAGGATPRLGFQARMGNSVDSSATLLNLPQVTNLPYIPGSPDESPYRRPRSSGRQITLRRILRLGTSESGVLLLLVTIVVLACCFILLGERNEGDLVQGYHAAWNSLWAAMPDPLAAMLGRGVGAGAASTTASNPTEGSVLRGSGSRNVATADQEHRGPSKLHYFTHATPQANFWGQLRPGRRYLTAFTYGGHCFLLGPANQMLGIQKLLYLARITSRVPIIPTMIPDHFVGYPADFTEFYDLNRFYRETGIPAFVMSGIKPGHSNWQDPPNEEIGCWSVQEAVVGYANAFEHTLFHHGFVTNLWALPPLTKATGGQDIAFDAMRLFDFDQLARSTWLDKVQREMLPQNETQATLPVTDLRGRENNTKYMFNPASGAKPNDKVLCFDNTIFLGAIEFPEDAAAEVEQGLSGSASGVVPEPRLTGEDLTWKEVGQHIHFNDEVRDTVDQYLARLFDVTSPKEIPPYLSVHLRRGDFAAFAGGYTKLEGYLAAIKRVQAKLQLRIDDPSSWTSPGKSHFTPRSRSNVVVNFPIVATTDEDMDSDLVRQIRDLGWKVVDHDAMRTIETKGAWWPTVLDMAILAGGSGFVGTERSTYSYMTGVRVKYWQEGVVDFADVNLQVADLEAPLQEKAARAEGNPPQKPQ</sequence>
<organism evidence="3 4">
    <name type="scientific">Microbotryum silenes-dioicae</name>
    <dbReference type="NCBI Taxonomy" id="796604"/>
    <lineage>
        <taxon>Eukaryota</taxon>
        <taxon>Fungi</taxon>
        <taxon>Dikarya</taxon>
        <taxon>Basidiomycota</taxon>
        <taxon>Pucciniomycotina</taxon>
        <taxon>Microbotryomycetes</taxon>
        <taxon>Microbotryales</taxon>
        <taxon>Microbotryaceae</taxon>
        <taxon>Microbotryum</taxon>
    </lineage>
</organism>
<dbReference type="AlphaFoldDB" id="A0A2X0MPM9"/>
<feature type="region of interest" description="Disordered" evidence="1">
    <location>
        <begin position="10"/>
        <end position="43"/>
    </location>
</feature>